<evidence type="ECO:0000259" key="1">
    <source>
        <dbReference type="PROSITE" id="PS51708"/>
    </source>
</evidence>
<dbReference type="Pfam" id="PF05235">
    <property type="entry name" value="CHAD"/>
    <property type="match status" value="1"/>
</dbReference>
<dbReference type="OrthoDB" id="773317at2"/>
<gene>
    <name evidence="2" type="ORF">IQ13_3065</name>
</gene>
<dbReference type="EMBL" id="VLLE01000005">
    <property type="protein sequence ID" value="TWI80388.1"/>
    <property type="molecule type" value="Genomic_DNA"/>
</dbReference>
<evidence type="ECO:0000313" key="3">
    <source>
        <dbReference type="Proteomes" id="UP000316167"/>
    </source>
</evidence>
<protein>
    <submittedName>
        <fullName evidence="2">CHAD domain-containing protein</fullName>
    </submittedName>
</protein>
<dbReference type="AlphaFoldDB" id="A0A562SGS7"/>
<keyword evidence="3" id="KW-1185">Reference proteome</keyword>
<accession>A0A562SGS7</accession>
<name>A0A562SGS7_9BACT</name>
<sequence length="257" mass="30196">MNLPGEYVVKQIAAAQQLLDDYTPSVDKELLHQLRVALKKVKAVIELLQAVHPGKHKKLKHLLKQLFSNAGVIREMQLRVSWLQKHRCAAIIEATLLQIKLTEEEELFAAQKSDWQKSLGKLKTKLKKQTASIDQQQILNYTSALKETIVKERSSVTTADWHLYRKQLKQLLYTQHWLKEGDRLKLLPVQTCKRLDRLQDTIGLWHDAEERLQKMEHELLYLHPDEKVRRQFARCRLQLQQEIIQHEKAAKQLMIRS</sequence>
<proteinExistence type="predicted"/>
<reference evidence="2 3" key="1">
    <citation type="journal article" date="2015" name="Stand. Genomic Sci.">
        <title>Genomic Encyclopedia of Bacterial and Archaeal Type Strains, Phase III: the genomes of soil and plant-associated and newly described type strains.</title>
        <authorList>
            <person name="Whitman W.B."/>
            <person name="Woyke T."/>
            <person name="Klenk H.P."/>
            <person name="Zhou Y."/>
            <person name="Lilburn T.G."/>
            <person name="Beck B.J."/>
            <person name="De Vos P."/>
            <person name="Vandamme P."/>
            <person name="Eisen J.A."/>
            <person name="Garrity G."/>
            <person name="Hugenholtz P."/>
            <person name="Kyrpides N.C."/>
        </authorList>
    </citation>
    <scope>NUCLEOTIDE SEQUENCE [LARGE SCALE GENOMIC DNA]</scope>
    <source>
        <strain evidence="2 3">CGMCC 1.7271</strain>
    </source>
</reference>
<dbReference type="PROSITE" id="PS51708">
    <property type="entry name" value="CHAD"/>
    <property type="match status" value="1"/>
</dbReference>
<feature type="domain" description="CHAD" evidence="1">
    <location>
        <begin position="1"/>
        <end position="249"/>
    </location>
</feature>
<evidence type="ECO:0000313" key="2">
    <source>
        <dbReference type="EMBL" id="TWI80388.1"/>
    </source>
</evidence>
<dbReference type="SMART" id="SM00880">
    <property type="entry name" value="CHAD"/>
    <property type="match status" value="1"/>
</dbReference>
<organism evidence="2 3">
    <name type="scientific">Lacibacter cauensis</name>
    <dbReference type="NCBI Taxonomy" id="510947"/>
    <lineage>
        <taxon>Bacteria</taxon>
        <taxon>Pseudomonadati</taxon>
        <taxon>Bacteroidota</taxon>
        <taxon>Chitinophagia</taxon>
        <taxon>Chitinophagales</taxon>
        <taxon>Chitinophagaceae</taxon>
        <taxon>Lacibacter</taxon>
    </lineage>
</organism>
<dbReference type="RefSeq" id="WP_144887265.1">
    <property type="nucleotide sequence ID" value="NZ_VLLE01000005.1"/>
</dbReference>
<dbReference type="InterPro" id="IPR038186">
    <property type="entry name" value="CHAD_dom_sf"/>
</dbReference>
<dbReference type="Gene3D" id="1.40.20.10">
    <property type="entry name" value="CHAD domain"/>
    <property type="match status" value="1"/>
</dbReference>
<dbReference type="InterPro" id="IPR007899">
    <property type="entry name" value="CHAD_dom"/>
</dbReference>
<comment type="caution">
    <text evidence="2">The sequence shown here is derived from an EMBL/GenBank/DDBJ whole genome shotgun (WGS) entry which is preliminary data.</text>
</comment>
<dbReference type="Proteomes" id="UP000316167">
    <property type="component" value="Unassembled WGS sequence"/>
</dbReference>